<evidence type="ECO:0000259" key="1">
    <source>
        <dbReference type="SMART" id="SM00860"/>
    </source>
</evidence>
<dbReference type="InterPro" id="IPR018958">
    <property type="entry name" value="Knr4/Smi1-like_dom"/>
</dbReference>
<comment type="caution">
    <text evidence="2">The sequence shown here is derived from an EMBL/GenBank/DDBJ whole genome shotgun (WGS) entry which is preliminary data.</text>
</comment>
<dbReference type="Proteomes" id="UP000528457">
    <property type="component" value="Unassembled WGS sequence"/>
</dbReference>
<sequence>MTSYDKVQELVKRYKVEFADYDGSGASLSCIEQAERSLGVNFPPSYRWWLQRYGGGQIRSDIIYGLDDEEIGKPDILELDKQNKADGLPCLLSSRLMFAISNDEEFYLDLSTVNSENESPVYIHAYEEGEFRKYSDSFLGYIEKRILEICVY</sequence>
<accession>A0A7X0JT97</accession>
<dbReference type="SUPFAM" id="SSF160631">
    <property type="entry name" value="SMI1/KNR4-like"/>
    <property type="match status" value="1"/>
</dbReference>
<dbReference type="RefSeq" id="WP_166843617.1">
    <property type="nucleotide sequence ID" value="NZ_JAAONY010000002.1"/>
</dbReference>
<keyword evidence="3" id="KW-1185">Reference proteome</keyword>
<dbReference type="AlphaFoldDB" id="A0A7X0JT97"/>
<protein>
    <recommendedName>
        <fullName evidence="1">Knr4/Smi1-like domain-containing protein</fullName>
    </recommendedName>
</protein>
<proteinExistence type="predicted"/>
<dbReference type="SMART" id="SM00860">
    <property type="entry name" value="SMI1_KNR4"/>
    <property type="match status" value="1"/>
</dbReference>
<reference evidence="2 3" key="1">
    <citation type="submission" date="2020-08" db="EMBL/GenBank/DDBJ databases">
        <title>Genomic Encyclopedia of Type Strains, Phase IV (KMG-IV): sequencing the most valuable type-strain genomes for metagenomic binning, comparative biology and taxonomic classification.</title>
        <authorList>
            <person name="Goeker M."/>
        </authorList>
    </citation>
    <scope>NUCLEOTIDE SEQUENCE [LARGE SCALE GENOMIC DNA]</scope>
    <source>
        <strain evidence="2 3">DSM 22368</strain>
    </source>
</reference>
<dbReference type="EMBL" id="JACHHT010000002">
    <property type="protein sequence ID" value="MBB6521847.1"/>
    <property type="molecule type" value="Genomic_DNA"/>
</dbReference>
<dbReference type="Gene3D" id="3.40.1580.10">
    <property type="entry name" value="SMI1/KNR4-like"/>
    <property type="match status" value="1"/>
</dbReference>
<feature type="domain" description="Knr4/Smi1-like" evidence="1">
    <location>
        <begin position="25"/>
        <end position="144"/>
    </location>
</feature>
<dbReference type="Pfam" id="PF14568">
    <property type="entry name" value="SUKH_6"/>
    <property type="match status" value="1"/>
</dbReference>
<dbReference type="InterPro" id="IPR037883">
    <property type="entry name" value="Knr4/Smi1-like_sf"/>
</dbReference>
<name>A0A7X0JT97_9GAMM</name>
<evidence type="ECO:0000313" key="2">
    <source>
        <dbReference type="EMBL" id="MBB6521847.1"/>
    </source>
</evidence>
<gene>
    <name evidence="2" type="ORF">HNR48_002132</name>
</gene>
<dbReference type="InParanoid" id="A0A7X0JT97"/>
<evidence type="ECO:0000313" key="3">
    <source>
        <dbReference type="Proteomes" id="UP000528457"/>
    </source>
</evidence>
<organism evidence="2 3">
    <name type="scientific">Pseudoteredinibacter isoporae</name>
    <dbReference type="NCBI Taxonomy" id="570281"/>
    <lineage>
        <taxon>Bacteria</taxon>
        <taxon>Pseudomonadati</taxon>
        <taxon>Pseudomonadota</taxon>
        <taxon>Gammaproteobacteria</taxon>
        <taxon>Cellvibrionales</taxon>
        <taxon>Cellvibrionaceae</taxon>
        <taxon>Pseudoteredinibacter</taxon>
    </lineage>
</organism>